<keyword evidence="4" id="KW-0804">Transcription</keyword>
<evidence type="ECO:0000256" key="2">
    <source>
        <dbReference type="ARBA" id="ARBA00023015"/>
    </source>
</evidence>
<evidence type="ECO:0000256" key="5">
    <source>
        <dbReference type="ARBA" id="ARBA00023242"/>
    </source>
</evidence>
<evidence type="ECO:0000256" key="1">
    <source>
        <dbReference type="ARBA" id="ARBA00004123"/>
    </source>
</evidence>
<sequence length="186" mass="21084">MFVVGFTCRSYKQGNLLNRFYASDGARQDAIERAEQLESDLGSDFPTILKPMFQSHVSGGFWLGLPVYFCKTHLPHNDEIITLEDEDGDEFPTKYLADKTGLSGGWRGFSIDHELEDGDALVFQLINPAKFKVYIIRASELPDNEDKDNIRAPELPDNEEDKDKDSDAPHLDRSAKRIRTSRKSSL</sequence>
<evidence type="ECO:0000313" key="8">
    <source>
        <dbReference type="EMBL" id="SPD17577.1"/>
    </source>
</evidence>
<dbReference type="PROSITE" id="PS50863">
    <property type="entry name" value="B3"/>
    <property type="match status" value="1"/>
</dbReference>
<name>A0A2N9HU71_FAGSY</name>
<dbReference type="PANTHER" id="PTHR31391:SF99">
    <property type="entry name" value="B3 DOMAIN-CONTAINING PROTEIN OS06G0194400"/>
    <property type="match status" value="1"/>
</dbReference>
<feature type="compositionally biased region" description="Basic residues" evidence="6">
    <location>
        <begin position="176"/>
        <end position="186"/>
    </location>
</feature>
<proteinExistence type="predicted"/>
<feature type="region of interest" description="Disordered" evidence="6">
    <location>
        <begin position="144"/>
        <end position="186"/>
    </location>
</feature>
<keyword evidence="5" id="KW-0539">Nucleus</keyword>
<dbReference type="Gene3D" id="2.40.330.10">
    <property type="entry name" value="DNA-binding pseudobarrel domain"/>
    <property type="match status" value="1"/>
</dbReference>
<keyword evidence="3" id="KW-0238">DNA-binding</keyword>
<dbReference type="GO" id="GO:0003677">
    <property type="term" value="F:DNA binding"/>
    <property type="evidence" value="ECO:0007669"/>
    <property type="project" value="UniProtKB-KW"/>
</dbReference>
<dbReference type="PANTHER" id="PTHR31391">
    <property type="entry name" value="B3 DOMAIN-CONTAINING PROTEIN OS11G0197600-RELATED"/>
    <property type="match status" value="1"/>
</dbReference>
<accession>A0A2N9HU71</accession>
<comment type="subcellular location">
    <subcellularLocation>
        <location evidence="1">Nucleus</location>
    </subcellularLocation>
</comment>
<dbReference type="EMBL" id="OIVN01004458">
    <property type="protein sequence ID" value="SPD17577.1"/>
    <property type="molecule type" value="Genomic_DNA"/>
</dbReference>
<keyword evidence="2" id="KW-0805">Transcription regulation</keyword>
<evidence type="ECO:0000256" key="6">
    <source>
        <dbReference type="SAM" id="MobiDB-lite"/>
    </source>
</evidence>
<dbReference type="InterPro" id="IPR015300">
    <property type="entry name" value="DNA-bd_pseudobarrel_sf"/>
</dbReference>
<dbReference type="InterPro" id="IPR003340">
    <property type="entry name" value="B3_DNA-bd"/>
</dbReference>
<protein>
    <recommendedName>
        <fullName evidence="7">TF-B3 domain-containing protein</fullName>
    </recommendedName>
</protein>
<dbReference type="Pfam" id="PF02362">
    <property type="entry name" value="B3"/>
    <property type="match status" value="1"/>
</dbReference>
<dbReference type="AlphaFoldDB" id="A0A2N9HU71"/>
<evidence type="ECO:0000259" key="7">
    <source>
        <dbReference type="PROSITE" id="PS50863"/>
    </source>
</evidence>
<feature type="domain" description="TF-B3" evidence="7">
    <location>
        <begin position="48"/>
        <end position="139"/>
    </location>
</feature>
<dbReference type="SUPFAM" id="SSF101936">
    <property type="entry name" value="DNA-binding pseudobarrel domain"/>
    <property type="match status" value="1"/>
</dbReference>
<evidence type="ECO:0000256" key="3">
    <source>
        <dbReference type="ARBA" id="ARBA00023125"/>
    </source>
</evidence>
<dbReference type="InterPro" id="IPR044837">
    <property type="entry name" value="REM16-like"/>
</dbReference>
<evidence type="ECO:0000256" key="4">
    <source>
        <dbReference type="ARBA" id="ARBA00023163"/>
    </source>
</evidence>
<gene>
    <name evidence="8" type="ORF">FSB_LOCUS45459</name>
</gene>
<organism evidence="8">
    <name type="scientific">Fagus sylvatica</name>
    <name type="common">Beechnut</name>
    <dbReference type="NCBI Taxonomy" id="28930"/>
    <lineage>
        <taxon>Eukaryota</taxon>
        <taxon>Viridiplantae</taxon>
        <taxon>Streptophyta</taxon>
        <taxon>Embryophyta</taxon>
        <taxon>Tracheophyta</taxon>
        <taxon>Spermatophyta</taxon>
        <taxon>Magnoliopsida</taxon>
        <taxon>eudicotyledons</taxon>
        <taxon>Gunneridae</taxon>
        <taxon>Pentapetalae</taxon>
        <taxon>rosids</taxon>
        <taxon>fabids</taxon>
        <taxon>Fagales</taxon>
        <taxon>Fagaceae</taxon>
        <taxon>Fagus</taxon>
    </lineage>
</organism>
<reference evidence="8" key="1">
    <citation type="submission" date="2018-02" db="EMBL/GenBank/DDBJ databases">
        <authorList>
            <person name="Cohen D.B."/>
            <person name="Kent A.D."/>
        </authorList>
    </citation>
    <scope>NUCLEOTIDE SEQUENCE</scope>
</reference>
<dbReference type="GO" id="GO:0005634">
    <property type="term" value="C:nucleus"/>
    <property type="evidence" value="ECO:0007669"/>
    <property type="project" value="UniProtKB-SubCell"/>
</dbReference>
<dbReference type="CDD" id="cd10017">
    <property type="entry name" value="B3_DNA"/>
    <property type="match status" value="1"/>
</dbReference>
<dbReference type="SMART" id="SM01019">
    <property type="entry name" value="B3"/>
    <property type="match status" value="1"/>
</dbReference>
<feature type="compositionally biased region" description="Basic and acidic residues" evidence="6">
    <location>
        <begin position="161"/>
        <end position="175"/>
    </location>
</feature>